<comment type="caution">
    <text evidence="1">The sequence shown here is derived from an EMBL/GenBank/DDBJ whole genome shotgun (WGS) entry which is preliminary data.</text>
</comment>
<gene>
    <name evidence="1" type="ORF">HK14_14820</name>
</gene>
<evidence type="ECO:0008006" key="3">
    <source>
        <dbReference type="Google" id="ProtNLM"/>
    </source>
</evidence>
<dbReference type="AlphaFoldDB" id="A0A1Z5YXB1"/>
<dbReference type="Proteomes" id="UP000196086">
    <property type="component" value="Unassembled WGS sequence"/>
</dbReference>
<protein>
    <recommendedName>
        <fullName evidence="3">Burkholderia phage Bcep781 gp50</fullName>
    </recommendedName>
</protein>
<evidence type="ECO:0000313" key="2">
    <source>
        <dbReference type="Proteomes" id="UP000196086"/>
    </source>
</evidence>
<dbReference type="Pfam" id="PF22759">
    <property type="entry name" value="E217_GP41"/>
    <property type="match status" value="1"/>
</dbReference>
<dbReference type="InterPro" id="IPR054496">
    <property type="entry name" value="E217_GP41"/>
</dbReference>
<evidence type="ECO:0000313" key="1">
    <source>
        <dbReference type="EMBL" id="OUJ03972.1"/>
    </source>
</evidence>
<reference evidence="1 2" key="1">
    <citation type="submission" date="2014-06" db="EMBL/GenBank/DDBJ databases">
        <authorList>
            <person name="Ju J."/>
            <person name="Zhang J."/>
        </authorList>
    </citation>
    <scope>NUCLEOTIDE SEQUENCE [LARGE SCALE GENOMIC DNA]</scope>
    <source>
        <strain evidence="1 2">DsW_47</strain>
    </source>
</reference>
<sequence length="307" mass="32629">MHTQGQTPFTQRSLRITFRLLNNAFGPQGQDTVVLNGLRAIVDMTEAQFPSAQSATLRLYGLQPDLMNRLSLAAPDLDVQNASEVTVETQDGQSITALVFQGGVTLAYADYSGAPDTAFVVQAFSTALPNALVVPPTSFRGAVPASQVLGAVAAKAGLGFVNNGVQTVFQAPYLYGSPGQQLAQCLETHPMRMAIGRGQLTIWPAPQARQGANQTQEQPVTLSAQNGLIGYPSWSAGGLAFRMLFQPQVGFHTLIALQSRYQPAGWGAATSTAAPTGLWRVVQAHHSLHTQQPEGAWFTDIVAQAAS</sequence>
<name>A0A1Z5YXB1_9PROT</name>
<dbReference type="EMBL" id="JOMQ01000008">
    <property type="protein sequence ID" value="OUJ03972.1"/>
    <property type="molecule type" value="Genomic_DNA"/>
</dbReference>
<organism evidence="1 2">
    <name type="scientific">Acetobacter cibinongensis</name>
    <dbReference type="NCBI Taxonomy" id="146475"/>
    <lineage>
        <taxon>Bacteria</taxon>
        <taxon>Pseudomonadati</taxon>
        <taxon>Pseudomonadota</taxon>
        <taxon>Alphaproteobacteria</taxon>
        <taxon>Acetobacterales</taxon>
        <taxon>Acetobacteraceae</taxon>
        <taxon>Acetobacter</taxon>
    </lineage>
</organism>
<proteinExistence type="predicted"/>
<accession>A0A1Z5YXB1</accession>